<keyword evidence="3" id="KW-1185">Reference proteome</keyword>
<organism evidence="2 3">
    <name type="scientific">Eumeta variegata</name>
    <name type="common">Bagworm moth</name>
    <name type="synonym">Eumeta japonica</name>
    <dbReference type="NCBI Taxonomy" id="151549"/>
    <lineage>
        <taxon>Eukaryota</taxon>
        <taxon>Metazoa</taxon>
        <taxon>Ecdysozoa</taxon>
        <taxon>Arthropoda</taxon>
        <taxon>Hexapoda</taxon>
        <taxon>Insecta</taxon>
        <taxon>Pterygota</taxon>
        <taxon>Neoptera</taxon>
        <taxon>Endopterygota</taxon>
        <taxon>Lepidoptera</taxon>
        <taxon>Glossata</taxon>
        <taxon>Ditrysia</taxon>
        <taxon>Tineoidea</taxon>
        <taxon>Psychidae</taxon>
        <taxon>Oiketicinae</taxon>
        <taxon>Eumeta</taxon>
    </lineage>
</organism>
<protein>
    <submittedName>
        <fullName evidence="2">Uncharacterized protein</fullName>
    </submittedName>
</protein>
<evidence type="ECO:0000313" key="2">
    <source>
        <dbReference type="EMBL" id="GBP79417.1"/>
    </source>
</evidence>
<sequence length="137" mass="14711">MNLSAELSSRVKPRAAGAAGAPAGDCNLRAYVRGDCLITLASLPPSHGHHYLLDAVSVPRARRPCVGIHQHELRRSPPESARPPPHLQFHRRHKLSLVSAKFKIPPQYLGTAARAACGVRWGGARHLSAARAGIRSA</sequence>
<dbReference type="Proteomes" id="UP000299102">
    <property type="component" value="Unassembled WGS sequence"/>
</dbReference>
<evidence type="ECO:0000313" key="3">
    <source>
        <dbReference type="Proteomes" id="UP000299102"/>
    </source>
</evidence>
<comment type="caution">
    <text evidence="2">The sequence shown here is derived from an EMBL/GenBank/DDBJ whole genome shotgun (WGS) entry which is preliminary data.</text>
</comment>
<accession>A0A4C1YYC6</accession>
<gene>
    <name evidence="2" type="ORF">EVAR_61842_1</name>
</gene>
<reference evidence="2 3" key="1">
    <citation type="journal article" date="2019" name="Commun. Biol.">
        <title>The bagworm genome reveals a unique fibroin gene that provides high tensile strength.</title>
        <authorList>
            <person name="Kono N."/>
            <person name="Nakamura H."/>
            <person name="Ohtoshi R."/>
            <person name="Tomita M."/>
            <person name="Numata K."/>
            <person name="Arakawa K."/>
        </authorList>
    </citation>
    <scope>NUCLEOTIDE SEQUENCE [LARGE SCALE GENOMIC DNA]</scope>
</reference>
<dbReference type="EMBL" id="BGZK01001413">
    <property type="protein sequence ID" value="GBP79417.1"/>
    <property type="molecule type" value="Genomic_DNA"/>
</dbReference>
<dbReference type="AlphaFoldDB" id="A0A4C1YYC6"/>
<name>A0A4C1YYC6_EUMVA</name>
<feature type="region of interest" description="Disordered" evidence="1">
    <location>
        <begin position="1"/>
        <end position="21"/>
    </location>
</feature>
<proteinExistence type="predicted"/>
<evidence type="ECO:0000256" key="1">
    <source>
        <dbReference type="SAM" id="MobiDB-lite"/>
    </source>
</evidence>